<feature type="chain" id="PRO_5032735818" description="DUF4412 domain-containing protein" evidence="2">
    <location>
        <begin position="32"/>
        <end position="254"/>
    </location>
</feature>
<feature type="signal peptide" evidence="2">
    <location>
        <begin position="1"/>
        <end position="31"/>
    </location>
</feature>
<dbReference type="OrthoDB" id="7678348at2"/>
<accession>A0A857C776</accession>
<dbReference type="KEGG" id="siw:GH266_09535"/>
<dbReference type="Proteomes" id="UP000435648">
    <property type="component" value="Chromosome"/>
</dbReference>
<dbReference type="AlphaFoldDB" id="A0A857C776"/>
<evidence type="ECO:0000256" key="2">
    <source>
        <dbReference type="SAM" id="SignalP"/>
    </source>
</evidence>
<protein>
    <recommendedName>
        <fullName evidence="5">DUF4412 domain-containing protein</fullName>
    </recommendedName>
</protein>
<evidence type="ECO:0000256" key="1">
    <source>
        <dbReference type="SAM" id="MobiDB-lite"/>
    </source>
</evidence>
<evidence type="ECO:0000313" key="4">
    <source>
        <dbReference type="Proteomes" id="UP000435648"/>
    </source>
</evidence>
<gene>
    <name evidence="3" type="ORF">GH266_09535</name>
</gene>
<keyword evidence="2" id="KW-0732">Signal</keyword>
<reference evidence="3 4" key="1">
    <citation type="submission" date="2019-12" db="EMBL/GenBank/DDBJ databases">
        <title>The genome of Stappia indica PHM037.</title>
        <authorList>
            <person name="Kacar D."/>
            <person name="Galan B."/>
            <person name="Canedo L."/>
            <person name="Rodriguez P."/>
            <person name="de la Calle F."/>
            <person name="Garcia J.L."/>
        </authorList>
    </citation>
    <scope>NUCLEOTIDE SEQUENCE [LARGE SCALE GENOMIC DNA]</scope>
    <source>
        <strain evidence="3 4">PHM037</strain>
    </source>
</reference>
<evidence type="ECO:0008006" key="5">
    <source>
        <dbReference type="Google" id="ProtNLM"/>
    </source>
</evidence>
<sequence length="254" mass="26491">MNTRPGTTMRQTALCLGLGLLVSLGPAAALADYVVIAASGVSGSYSAGTEIADDRQIDLPQGARLTLIERSGRMVTLEGLFSGTVPAPGESGESEAPSTGWDALKRLVGSAEASSTVLGAARASAGDIPPPPGVWDLSTDSSGPRCVRKGELTLWRKQADEGQTVSARSAAGRHDGIVWKEGENRLTLPDDMAMEDGRMVVSIAGELRDFELSVMPQTLAGAPAGQLLAWLAEQDCRRQALALIARLHAGETVD</sequence>
<proteinExistence type="predicted"/>
<name>A0A857C776_9HYPH</name>
<organism evidence="3 4">
    <name type="scientific">Stappia indica</name>
    <dbReference type="NCBI Taxonomy" id="538381"/>
    <lineage>
        <taxon>Bacteria</taxon>
        <taxon>Pseudomonadati</taxon>
        <taxon>Pseudomonadota</taxon>
        <taxon>Alphaproteobacteria</taxon>
        <taxon>Hyphomicrobiales</taxon>
        <taxon>Stappiaceae</taxon>
        <taxon>Stappia</taxon>
    </lineage>
</organism>
<dbReference type="EMBL" id="CP046908">
    <property type="protein sequence ID" value="QGZ34738.1"/>
    <property type="molecule type" value="Genomic_DNA"/>
</dbReference>
<feature type="region of interest" description="Disordered" evidence="1">
    <location>
        <begin position="122"/>
        <end position="142"/>
    </location>
</feature>
<dbReference type="RefSeq" id="WP_158193703.1">
    <property type="nucleotide sequence ID" value="NZ_CP046908.1"/>
</dbReference>
<evidence type="ECO:0000313" key="3">
    <source>
        <dbReference type="EMBL" id="QGZ34738.1"/>
    </source>
</evidence>